<comment type="catalytic activity">
    <reaction evidence="1">
        <text>ATP + protein L-histidine = ADP + protein N-phospho-L-histidine.</text>
        <dbReference type="EC" id="2.7.13.3"/>
    </reaction>
</comment>
<dbReference type="Gene3D" id="3.40.50.2300">
    <property type="match status" value="1"/>
</dbReference>
<dbReference type="InterPro" id="IPR005467">
    <property type="entry name" value="His_kinase_dom"/>
</dbReference>
<dbReference type="InterPro" id="IPR036890">
    <property type="entry name" value="HATPase_C_sf"/>
</dbReference>
<dbReference type="Gene3D" id="1.10.287.130">
    <property type="match status" value="1"/>
</dbReference>
<feature type="transmembrane region" description="Helical" evidence="6">
    <location>
        <begin position="64"/>
        <end position="83"/>
    </location>
</feature>
<feature type="transmembrane region" description="Helical" evidence="6">
    <location>
        <begin position="235"/>
        <end position="256"/>
    </location>
</feature>
<dbReference type="InterPro" id="IPR000014">
    <property type="entry name" value="PAS"/>
</dbReference>
<dbReference type="CDD" id="cd00130">
    <property type="entry name" value="PAS"/>
    <property type="match status" value="2"/>
</dbReference>
<dbReference type="GO" id="GO:0000155">
    <property type="term" value="F:phosphorelay sensor kinase activity"/>
    <property type="evidence" value="ECO:0007669"/>
    <property type="project" value="InterPro"/>
</dbReference>
<dbReference type="Pfam" id="PF00512">
    <property type="entry name" value="HisKA"/>
    <property type="match status" value="1"/>
</dbReference>
<dbReference type="InterPro" id="IPR036097">
    <property type="entry name" value="HisK_dim/P_sf"/>
</dbReference>
<dbReference type="Gene3D" id="3.30.450.20">
    <property type="entry name" value="PAS domain"/>
    <property type="match status" value="2"/>
</dbReference>
<feature type="transmembrane region" description="Helical" evidence="6">
    <location>
        <begin position="103"/>
        <end position="125"/>
    </location>
</feature>
<dbReference type="EMBL" id="FIZY01000009">
    <property type="protein sequence ID" value="CZF80366.1"/>
    <property type="molecule type" value="Genomic_DNA"/>
</dbReference>
<evidence type="ECO:0000256" key="4">
    <source>
        <dbReference type="ARBA" id="ARBA00023012"/>
    </source>
</evidence>
<dbReference type="SMART" id="SM00388">
    <property type="entry name" value="HisKA"/>
    <property type="match status" value="1"/>
</dbReference>
<feature type="domain" description="PAC" evidence="10">
    <location>
        <begin position="354"/>
        <end position="404"/>
    </location>
</feature>
<evidence type="ECO:0000256" key="1">
    <source>
        <dbReference type="ARBA" id="ARBA00000085"/>
    </source>
</evidence>
<dbReference type="InterPro" id="IPR000700">
    <property type="entry name" value="PAS-assoc_C"/>
</dbReference>
<dbReference type="GO" id="GO:0006355">
    <property type="term" value="P:regulation of DNA-templated transcription"/>
    <property type="evidence" value="ECO:0007669"/>
    <property type="project" value="InterPro"/>
</dbReference>
<evidence type="ECO:0000256" key="3">
    <source>
        <dbReference type="ARBA" id="ARBA00022553"/>
    </source>
</evidence>
<feature type="domain" description="Response regulatory" evidence="8">
    <location>
        <begin position="777"/>
        <end position="893"/>
    </location>
</feature>
<dbReference type="PANTHER" id="PTHR45339">
    <property type="entry name" value="HYBRID SIGNAL TRANSDUCTION HISTIDINE KINASE J"/>
    <property type="match status" value="1"/>
</dbReference>
<feature type="domain" description="Histidine kinase" evidence="7">
    <location>
        <begin position="553"/>
        <end position="756"/>
    </location>
</feature>
<dbReference type="InterPro" id="IPR001789">
    <property type="entry name" value="Sig_transdc_resp-reg_receiver"/>
</dbReference>
<evidence type="ECO:0000313" key="12">
    <source>
        <dbReference type="Proteomes" id="UP000073601"/>
    </source>
</evidence>
<dbReference type="Pfam" id="PF08447">
    <property type="entry name" value="PAS_3"/>
    <property type="match status" value="1"/>
</dbReference>
<dbReference type="PROSITE" id="PS50112">
    <property type="entry name" value="PAS"/>
    <property type="match status" value="2"/>
</dbReference>
<feature type="transmembrane region" description="Helical" evidence="6">
    <location>
        <begin position="164"/>
        <end position="186"/>
    </location>
</feature>
<evidence type="ECO:0000259" key="9">
    <source>
        <dbReference type="PROSITE" id="PS50112"/>
    </source>
</evidence>
<dbReference type="PROSITE" id="PS50113">
    <property type="entry name" value="PAC"/>
    <property type="match status" value="2"/>
</dbReference>
<evidence type="ECO:0000256" key="5">
    <source>
        <dbReference type="PROSITE-ProRule" id="PRU00169"/>
    </source>
</evidence>
<keyword evidence="11" id="KW-0808">Transferase</keyword>
<keyword evidence="3 5" id="KW-0597">Phosphoprotein</keyword>
<dbReference type="CDD" id="cd00082">
    <property type="entry name" value="HisKA"/>
    <property type="match status" value="1"/>
</dbReference>
<feature type="transmembrane region" description="Helical" evidence="6">
    <location>
        <begin position="132"/>
        <end position="152"/>
    </location>
</feature>
<sequence>MASEAFMSIIESLEMFLLPTANEQFLPTGYIDPWLQLLAAMVAFIAAAMSFIHRPLEKQKLPWLKISPVLVNALTLTVSMSLVHVVSVTASPTYQSLGFQPSLLYLPLLLMFALNFSALRMISFVKNSPFRMLMASGLIMMALILQNLMAYTGVNLASISQLDAAIYSLAAVIAGFLVTVAILSRFAAKKTGFWDKNLTSGLLSGACFTVASLIMATASTETVVLSRQPLRDEPFLFSILDVMLVQAFLAMFAIVFNQLANAWLCSHAEARLFSQREEQLTSILQTATEAIIAIDRKGNITYFNHSAERIFGWHTSEVLGKNIRLLVTDEHQHRHDIYIHNYLERRMTSDIVGSVREVMAKRRDGSELPVRLSIGHHDSQGQHEFVAVISDISEQRSMAWALRENAKQYRALVSNLPCMAFREMTGVTRHIVFISDAAKSLTGYSASILTGENGVSHFVDRIHQGDTASYRKVRELASRRHGKYDCEYRFLTRDDEKKWFWEIGHSYRAEDGSTWIDGVIIDVTEKHEAEQEFEEKLRLAEKATQSKASFLANMSYEFRSPMNSILGLTEVLIEEAKTPSHRHHLEVIRESGNSLLKLINDILDTSKLESQSLPLDISDFSLVQLCRQIEFIARETVQARDLHVSLHYNDALWEHYVGDSRRIKQLLQNLMRSALTKTEKGNVALHVLPTNDVVRFAVASYAHNQKTARVDEAVNTGQTLSATLVTQLIELMSGHLWFDGESIHGSVVYADLPIIPAQSSKRMGDEPSLSLALPALEVLVIDDVQRNQLELRDMLLRQGVKVLTFTDLESAEDVLKTQAVDMVFLDAYLSDEHYPTPQTLRSWSAVCREEPLKVVAMKLAVDPTTDWQACGFDFSIDKPFIGSDIFSMLAKCYGGEEADNIATLNPPNENVDLFDDAWALQHWPTTDILLSVIREFYASYNDLPDIIRQLLKEQPEALAPLLKQAKEAAKCIGFPALEQRVSKLLNYLEAGDVVKAEAKLELLRNTLEETFDRALAYLGVRAHELEDNTLISKMPQEVFERKTEMFVSKLAEGQYDDELYKELVPRMAGFVSPLLLSQFVASIENFELDEAYRLILTVAEQMPTSQNTGVQGYGV</sequence>
<dbReference type="SUPFAM" id="SSF47384">
    <property type="entry name" value="Homodimeric domain of signal transducing histidine kinase"/>
    <property type="match status" value="1"/>
</dbReference>
<dbReference type="AlphaFoldDB" id="A0A128F291"/>
<keyword evidence="12" id="KW-1185">Reference proteome</keyword>
<dbReference type="PROSITE" id="PS50110">
    <property type="entry name" value="RESPONSE_REGULATORY"/>
    <property type="match status" value="1"/>
</dbReference>
<organism evidence="11 12">
    <name type="scientific">Grimontia marina</name>
    <dbReference type="NCBI Taxonomy" id="646534"/>
    <lineage>
        <taxon>Bacteria</taxon>
        <taxon>Pseudomonadati</taxon>
        <taxon>Pseudomonadota</taxon>
        <taxon>Gammaproteobacteria</taxon>
        <taxon>Vibrionales</taxon>
        <taxon>Vibrionaceae</taxon>
        <taxon>Grimontia</taxon>
    </lineage>
</organism>
<gene>
    <name evidence="11" type="primary">rpfC_2</name>
    <name evidence="11" type="ORF">GMA8713_01343</name>
</gene>
<dbReference type="NCBIfam" id="TIGR00229">
    <property type="entry name" value="sensory_box"/>
    <property type="match status" value="2"/>
</dbReference>
<keyword evidence="6" id="KW-0812">Transmembrane</keyword>
<name>A0A128F291_9GAMM</name>
<evidence type="ECO:0000256" key="6">
    <source>
        <dbReference type="SAM" id="Phobius"/>
    </source>
</evidence>
<feature type="domain" description="PAS" evidence="9">
    <location>
        <begin position="276"/>
        <end position="346"/>
    </location>
</feature>
<evidence type="ECO:0000259" key="7">
    <source>
        <dbReference type="PROSITE" id="PS50109"/>
    </source>
</evidence>
<feature type="modified residue" description="4-aspartylphosphate" evidence="5">
    <location>
        <position position="826"/>
    </location>
</feature>
<dbReference type="Proteomes" id="UP000073601">
    <property type="component" value="Unassembled WGS sequence"/>
</dbReference>
<dbReference type="InterPro" id="IPR013655">
    <property type="entry name" value="PAS_fold_3"/>
</dbReference>
<dbReference type="EC" id="2.7.13.3" evidence="2"/>
<dbReference type="InterPro" id="IPR035965">
    <property type="entry name" value="PAS-like_dom_sf"/>
</dbReference>
<keyword evidence="4" id="KW-0902">Two-component regulatory system</keyword>
<dbReference type="InterPro" id="IPR001610">
    <property type="entry name" value="PAC"/>
</dbReference>
<dbReference type="InterPro" id="IPR003661">
    <property type="entry name" value="HisK_dim/P_dom"/>
</dbReference>
<dbReference type="SUPFAM" id="SSF52172">
    <property type="entry name" value="CheY-like"/>
    <property type="match status" value="1"/>
</dbReference>
<keyword evidence="6" id="KW-1133">Transmembrane helix</keyword>
<dbReference type="SUPFAM" id="SSF55874">
    <property type="entry name" value="ATPase domain of HSP90 chaperone/DNA topoisomerase II/histidine kinase"/>
    <property type="match status" value="1"/>
</dbReference>
<dbReference type="InterPro" id="IPR013767">
    <property type="entry name" value="PAS_fold"/>
</dbReference>
<accession>A0A128F291</accession>
<evidence type="ECO:0000256" key="2">
    <source>
        <dbReference type="ARBA" id="ARBA00012438"/>
    </source>
</evidence>
<evidence type="ECO:0000313" key="11">
    <source>
        <dbReference type="EMBL" id="CZF80366.1"/>
    </source>
</evidence>
<feature type="domain" description="PAC" evidence="10">
    <location>
        <begin position="484"/>
        <end position="535"/>
    </location>
</feature>
<evidence type="ECO:0000259" key="10">
    <source>
        <dbReference type="PROSITE" id="PS50113"/>
    </source>
</evidence>
<dbReference type="SMART" id="SM00091">
    <property type="entry name" value="PAS"/>
    <property type="match status" value="2"/>
</dbReference>
<dbReference type="PROSITE" id="PS50109">
    <property type="entry name" value="HIS_KIN"/>
    <property type="match status" value="1"/>
</dbReference>
<feature type="domain" description="PAS" evidence="9">
    <location>
        <begin position="431"/>
        <end position="481"/>
    </location>
</feature>
<proteinExistence type="predicted"/>
<reference evidence="12" key="1">
    <citation type="submission" date="2016-02" db="EMBL/GenBank/DDBJ databases">
        <authorList>
            <person name="Rodrigo-Torres Lidia"/>
            <person name="Arahal R.David."/>
        </authorList>
    </citation>
    <scope>NUCLEOTIDE SEQUENCE [LARGE SCALE GENOMIC DNA]</scope>
    <source>
        <strain evidence="12">CECT 8713</strain>
    </source>
</reference>
<dbReference type="Gene3D" id="3.30.565.10">
    <property type="entry name" value="Histidine kinase-like ATPase, C-terminal domain"/>
    <property type="match status" value="1"/>
</dbReference>
<dbReference type="InterPro" id="IPR011006">
    <property type="entry name" value="CheY-like_superfamily"/>
</dbReference>
<evidence type="ECO:0000259" key="8">
    <source>
        <dbReference type="PROSITE" id="PS50110"/>
    </source>
</evidence>
<keyword evidence="6" id="KW-0472">Membrane</keyword>
<dbReference type="SMART" id="SM00086">
    <property type="entry name" value="PAC"/>
    <property type="match status" value="2"/>
</dbReference>
<dbReference type="PANTHER" id="PTHR45339:SF1">
    <property type="entry name" value="HYBRID SIGNAL TRANSDUCTION HISTIDINE KINASE J"/>
    <property type="match status" value="1"/>
</dbReference>
<feature type="transmembrane region" description="Helical" evidence="6">
    <location>
        <begin position="34"/>
        <end position="52"/>
    </location>
</feature>
<protein>
    <recommendedName>
        <fullName evidence="2">histidine kinase</fullName>
        <ecNumber evidence="2">2.7.13.3</ecNumber>
    </recommendedName>
</protein>
<dbReference type="SUPFAM" id="SSF55785">
    <property type="entry name" value="PYP-like sensor domain (PAS domain)"/>
    <property type="match status" value="2"/>
</dbReference>
<dbReference type="Pfam" id="PF00989">
    <property type="entry name" value="PAS"/>
    <property type="match status" value="1"/>
</dbReference>